<dbReference type="GO" id="GO:0005789">
    <property type="term" value="C:endoplasmic reticulum membrane"/>
    <property type="evidence" value="ECO:0007669"/>
    <property type="project" value="UniProtKB-SubCell"/>
</dbReference>
<dbReference type="InterPro" id="IPR009038">
    <property type="entry name" value="GOLD_dom"/>
</dbReference>
<dbReference type="InParanoid" id="C3Y755"/>
<reference evidence="12" key="1">
    <citation type="journal article" date="2008" name="Nature">
        <title>The amphioxus genome and the evolution of the chordate karyotype.</title>
        <authorList>
            <consortium name="US DOE Joint Genome Institute (JGI-PGF)"/>
            <person name="Putnam N.H."/>
            <person name="Butts T."/>
            <person name="Ferrier D.E.K."/>
            <person name="Furlong R.F."/>
            <person name="Hellsten U."/>
            <person name="Kawashima T."/>
            <person name="Robinson-Rechavi M."/>
            <person name="Shoguchi E."/>
            <person name="Terry A."/>
            <person name="Yu J.-K."/>
            <person name="Benito-Gutierrez E.L."/>
            <person name="Dubchak I."/>
            <person name="Garcia-Fernandez J."/>
            <person name="Gibson-Brown J.J."/>
            <person name="Grigoriev I.V."/>
            <person name="Horton A.C."/>
            <person name="de Jong P.J."/>
            <person name="Jurka J."/>
            <person name="Kapitonov V.V."/>
            <person name="Kohara Y."/>
            <person name="Kuroki Y."/>
            <person name="Lindquist E."/>
            <person name="Lucas S."/>
            <person name="Osoegawa K."/>
            <person name="Pennacchio L.A."/>
            <person name="Salamov A.A."/>
            <person name="Satou Y."/>
            <person name="Sauka-Spengler T."/>
            <person name="Schmutz J."/>
            <person name="Shin-I T."/>
            <person name="Toyoda A."/>
            <person name="Bronner-Fraser M."/>
            <person name="Fujiyama A."/>
            <person name="Holland L.Z."/>
            <person name="Holland P.W.H."/>
            <person name="Satoh N."/>
            <person name="Rokhsar D.S."/>
        </authorList>
    </citation>
    <scope>NUCLEOTIDE SEQUENCE [LARGE SCALE GENOMIC DNA]</scope>
    <source>
        <strain evidence="12">S238N-H82</strain>
        <tissue evidence="12">Testes</tissue>
    </source>
</reference>
<dbReference type="InterPro" id="IPR036598">
    <property type="entry name" value="GOLD_dom_sf"/>
</dbReference>
<keyword evidence="7" id="KW-1133">Transmembrane helix</keyword>
<feature type="domain" description="GOLD" evidence="11">
    <location>
        <begin position="106"/>
        <end position="199"/>
    </location>
</feature>
<feature type="domain" description="GOLD" evidence="11">
    <location>
        <begin position="33"/>
        <end position="115"/>
    </location>
</feature>
<name>C3Y755_BRAFL</name>
<evidence type="ECO:0000256" key="2">
    <source>
        <dbReference type="ARBA" id="ARBA00004151"/>
    </source>
</evidence>
<keyword evidence="8" id="KW-0472">Membrane</keyword>
<evidence type="ECO:0000256" key="6">
    <source>
        <dbReference type="ARBA" id="ARBA00022729"/>
    </source>
</evidence>
<keyword evidence="6 10" id="KW-0732">Signal</keyword>
<dbReference type="PROSITE" id="PS50866">
    <property type="entry name" value="GOLD"/>
    <property type="match status" value="2"/>
</dbReference>
<dbReference type="eggNOG" id="KOG1693">
    <property type="taxonomic scope" value="Eukaryota"/>
</dbReference>
<dbReference type="InterPro" id="IPR015720">
    <property type="entry name" value="Emp24-like"/>
</dbReference>
<evidence type="ECO:0000256" key="9">
    <source>
        <dbReference type="RuleBase" id="RU003827"/>
    </source>
</evidence>
<accession>C3Y755</accession>
<gene>
    <name evidence="12" type="ORF">BRAFLDRAFT_82884</name>
</gene>
<comment type="similarity">
    <text evidence="4 9">Belongs to the EMP24/GP25L family.</text>
</comment>
<organism>
    <name type="scientific">Branchiostoma floridae</name>
    <name type="common">Florida lancelet</name>
    <name type="synonym">Amphioxus</name>
    <dbReference type="NCBI Taxonomy" id="7739"/>
    <lineage>
        <taxon>Eukaryota</taxon>
        <taxon>Metazoa</taxon>
        <taxon>Chordata</taxon>
        <taxon>Cephalochordata</taxon>
        <taxon>Leptocardii</taxon>
        <taxon>Amphioxiformes</taxon>
        <taxon>Branchiostomatidae</taxon>
        <taxon>Branchiostoma</taxon>
    </lineage>
</organism>
<dbReference type="SMART" id="SM01190">
    <property type="entry name" value="EMP24_GP25L"/>
    <property type="match status" value="1"/>
</dbReference>
<dbReference type="EMBL" id="GG666489">
    <property type="protein sequence ID" value="EEN63683.1"/>
    <property type="molecule type" value="Genomic_DNA"/>
</dbReference>
<evidence type="ECO:0000256" key="10">
    <source>
        <dbReference type="SAM" id="SignalP"/>
    </source>
</evidence>
<feature type="chain" id="PRO_5002933370" description="GOLD domain-containing protein" evidence="10">
    <location>
        <begin position="22"/>
        <end position="255"/>
    </location>
</feature>
<dbReference type="Pfam" id="PF01105">
    <property type="entry name" value="EMP24_GP25L"/>
    <property type="match status" value="1"/>
</dbReference>
<evidence type="ECO:0000256" key="3">
    <source>
        <dbReference type="ARBA" id="ARBA00004619"/>
    </source>
</evidence>
<evidence type="ECO:0000256" key="7">
    <source>
        <dbReference type="ARBA" id="ARBA00022989"/>
    </source>
</evidence>
<dbReference type="STRING" id="7739.C3Y755"/>
<evidence type="ECO:0000256" key="8">
    <source>
        <dbReference type="ARBA" id="ARBA00023136"/>
    </source>
</evidence>
<evidence type="ECO:0000256" key="5">
    <source>
        <dbReference type="ARBA" id="ARBA00022692"/>
    </source>
</evidence>
<dbReference type="GO" id="GO:0033116">
    <property type="term" value="C:endoplasmic reticulum-Golgi intermediate compartment membrane"/>
    <property type="evidence" value="ECO:0007669"/>
    <property type="project" value="UniProtKB-SubCell"/>
</dbReference>
<dbReference type="AlphaFoldDB" id="C3Y755"/>
<dbReference type="Gene3D" id="2.60.120.680">
    <property type="entry name" value="GOLD domain"/>
    <property type="match status" value="1"/>
</dbReference>
<sequence length="255" mass="28870">MEGPWTAGLVVLTCYVAVSLAGELTFELADNDRQCFYEDVDAGVKCTLEYQVVTGGHYDVDCLISDPNEKVLYKEIKKQYDTYTWTSEKKGVYKFCFSNEFSTFTHKTVYFDFMVGEEPPLIPEMGDHDTALTQVLAGGNYDVDVVVFEEAKPILKRVRSTSGEHKWTSESGTDVVICFLNKFSIVTSKKIWLRFEMEDPRVSPPPPGPPVPWLHEAATFVRGMLPWQQGPSTLKPTTQKNVPFRLSLSLKELPF</sequence>
<evidence type="ECO:0000313" key="12">
    <source>
        <dbReference type="EMBL" id="EEN63683.1"/>
    </source>
</evidence>
<keyword evidence="5 9" id="KW-0812">Transmembrane</keyword>
<feature type="signal peptide" evidence="10">
    <location>
        <begin position="1"/>
        <end position="21"/>
    </location>
</feature>
<protein>
    <recommendedName>
        <fullName evidence="11">GOLD domain-containing protein</fullName>
    </recommendedName>
</protein>
<evidence type="ECO:0000259" key="11">
    <source>
        <dbReference type="PROSITE" id="PS50866"/>
    </source>
</evidence>
<comment type="subcellular location">
    <subcellularLocation>
        <location evidence="1">Endoplasmic reticulum membrane</location>
        <topology evidence="1">Single-pass type I membrane protein</topology>
    </subcellularLocation>
    <subcellularLocation>
        <location evidence="2">Endoplasmic reticulum-Golgi intermediate compartment membrane</location>
        <topology evidence="2">Single-pass type I membrane protein</topology>
    </subcellularLocation>
    <subcellularLocation>
        <location evidence="3">Golgi apparatus</location>
        <location evidence="3">cis-Golgi network membrane</location>
        <topology evidence="3">Single-pass type I membrane protein</topology>
    </subcellularLocation>
    <subcellularLocation>
        <location evidence="9">Membrane</location>
        <topology evidence="9">Single-pass type I membrane protein</topology>
    </subcellularLocation>
</comment>
<dbReference type="SUPFAM" id="SSF101576">
    <property type="entry name" value="Supernatant protein factor (SPF), C-terminal domain"/>
    <property type="match status" value="2"/>
</dbReference>
<dbReference type="PANTHER" id="PTHR22811">
    <property type="entry name" value="TRANSMEMBRANE EMP24 DOMAIN-CONTAINING PROTEIN"/>
    <property type="match status" value="1"/>
</dbReference>
<dbReference type="GO" id="GO:0005794">
    <property type="term" value="C:Golgi apparatus"/>
    <property type="evidence" value="ECO:0007669"/>
    <property type="project" value="UniProtKB-SubCell"/>
</dbReference>
<evidence type="ECO:0000256" key="4">
    <source>
        <dbReference type="ARBA" id="ARBA00007104"/>
    </source>
</evidence>
<evidence type="ECO:0000256" key="1">
    <source>
        <dbReference type="ARBA" id="ARBA00004115"/>
    </source>
</evidence>
<proteinExistence type="inferred from homology"/>